<dbReference type="Proteomes" id="UP000054538">
    <property type="component" value="Unassembled WGS sequence"/>
</dbReference>
<gene>
    <name evidence="1" type="ORF">PAXRUDRAFT_21303</name>
</gene>
<name>A0A0D0CZV8_9AGAM</name>
<dbReference type="AlphaFoldDB" id="A0A0D0CZV8"/>
<keyword evidence="2" id="KW-1185">Reference proteome</keyword>
<sequence>MDYSFFPSARPDEPAVMARVADVIEETLNVDIGALKNMAYVTRITREPRTSTEVMVVPLKYREYIKHLLFRRFALATILHHSPKLDIKPYKAWAVIAQNFSYVDKVWTTLQEEVRMVPLVGTTWRSAMLERYAVIEAVVKRHEPVFLSEYRRTRRSDDHHLNSTPVHAIDWDGFSQSFKKKHPLFSGGKHTLIIPLRPMKATIVPAMLIEALSWYDDKDRPLISE</sequence>
<dbReference type="InParanoid" id="A0A0D0CZV8"/>
<dbReference type="OrthoDB" id="2693155at2759"/>
<reference evidence="2" key="2">
    <citation type="submission" date="2015-01" db="EMBL/GenBank/DDBJ databases">
        <title>Evolutionary Origins and Diversification of the Mycorrhizal Mutualists.</title>
        <authorList>
            <consortium name="DOE Joint Genome Institute"/>
            <consortium name="Mycorrhizal Genomics Consortium"/>
            <person name="Kohler A."/>
            <person name="Kuo A."/>
            <person name="Nagy L.G."/>
            <person name="Floudas D."/>
            <person name="Copeland A."/>
            <person name="Barry K.W."/>
            <person name="Cichocki N."/>
            <person name="Veneault-Fourrey C."/>
            <person name="LaButti K."/>
            <person name="Lindquist E.A."/>
            <person name="Lipzen A."/>
            <person name="Lundell T."/>
            <person name="Morin E."/>
            <person name="Murat C."/>
            <person name="Riley R."/>
            <person name="Ohm R."/>
            <person name="Sun H."/>
            <person name="Tunlid A."/>
            <person name="Henrissat B."/>
            <person name="Grigoriev I.V."/>
            <person name="Hibbett D.S."/>
            <person name="Martin F."/>
        </authorList>
    </citation>
    <scope>NUCLEOTIDE SEQUENCE [LARGE SCALE GENOMIC DNA]</scope>
    <source>
        <strain evidence="2">Ve08.2h10</strain>
    </source>
</reference>
<evidence type="ECO:0000313" key="1">
    <source>
        <dbReference type="EMBL" id="KIK73034.1"/>
    </source>
</evidence>
<dbReference type="EMBL" id="KN830174">
    <property type="protein sequence ID" value="KIK73034.1"/>
    <property type="molecule type" value="Genomic_DNA"/>
</dbReference>
<reference evidence="1 2" key="1">
    <citation type="submission" date="2014-04" db="EMBL/GenBank/DDBJ databases">
        <authorList>
            <consortium name="DOE Joint Genome Institute"/>
            <person name="Kuo A."/>
            <person name="Kohler A."/>
            <person name="Jargeat P."/>
            <person name="Nagy L.G."/>
            <person name="Floudas D."/>
            <person name="Copeland A."/>
            <person name="Barry K.W."/>
            <person name="Cichocki N."/>
            <person name="Veneault-Fourrey C."/>
            <person name="LaButti K."/>
            <person name="Lindquist E.A."/>
            <person name="Lipzen A."/>
            <person name="Lundell T."/>
            <person name="Morin E."/>
            <person name="Murat C."/>
            <person name="Sun H."/>
            <person name="Tunlid A."/>
            <person name="Henrissat B."/>
            <person name="Grigoriev I.V."/>
            <person name="Hibbett D.S."/>
            <person name="Martin F."/>
            <person name="Nordberg H.P."/>
            <person name="Cantor M.N."/>
            <person name="Hua S.X."/>
        </authorList>
    </citation>
    <scope>NUCLEOTIDE SEQUENCE [LARGE SCALE GENOMIC DNA]</scope>
    <source>
        <strain evidence="1 2">Ve08.2h10</strain>
    </source>
</reference>
<dbReference type="HOGENOM" id="CLU_1230284_0_0_1"/>
<accession>A0A0D0CZV8</accession>
<organism evidence="1 2">
    <name type="scientific">Paxillus rubicundulus Ve08.2h10</name>
    <dbReference type="NCBI Taxonomy" id="930991"/>
    <lineage>
        <taxon>Eukaryota</taxon>
        <taxon>Fungi</taxon>
        <taxon>Dikarya</taxon>
        <taxon>Basidiomycota</taxon>
        <taxon>Agaricomycotina</taxon>
        <taxon>Agaricomycetes</taxon>
        <taxon>Agaricomycetidae</taxon>
        <taxon>Boletales</taxon>
        <taxon>Paxilineae</taxon>
        <taxon>Paxillaceae</taxon>
        <taxon>Paxillus</taxon>
    </lineage>
</organism>
<proteinExistence type="predicted"/>
<protein>
    <submittedName>
        <fullName evidence="1">Uncharacterized protein</fullName>
    </submittedName>
</protein>
<evidence type="ECO:0000313" key="2">
    <source>
        <dbReference type="Proteomes" id="UP000054538"/>
    </source>
</evidence>